<gene>
    <name evidence="2" type="ORF">B296_00041310</name>
</gene>
<accession>A0A444DCI8</accession>
<evidence type="ECO:0000313" key="2">
    <source>
        <dbReference type="EMBL" id="RRT65079.1"/>
    </source>
</evidence>
<feature type="region of interest" description="Disordered" evidence="1">
    <location>
        <begin position="53"/>
        <end position="82"/>
    </location>
</feature>
<feature type="compositionally biased region" description="Low complexity" evidence="1">
    <location>
        <begin position="53"/>
        <end position="71"/>
    </location>
</feature>
<dbReference type="AlphaFoldDB" id="A0A444DCI8"/>
<dbReference type="EMBL" id="AMZH03005943">
    <property type="protein sequence ID" value="RRT65079.1"/>
    <property type="molecule type" value="Genomic_DNA"/>
</dbReference>
<organism evidence="2 3">
    <name type="scientific">Ensete ventricosum</name>
    <name type="common">Abyssinian banana</name>
    <name type="synonym">Musa ensete</name>
    <dbReference type="NCBI Taxonomy" id="4639"/>
    <lineage>
        <taxon>Eukaryota</taxon>
        <taxon>Viridiplantae</taxon>
        <taxon>Streptophyta</taxon>
        <taxon>Embryophyta</taxon>
        <taxon>Tracheophyta</taxon>
        <taxon>Spermatophyta</taxon>
        <taxon>Magnoliopsida</taxon>
        <taxon>Liliopsida</taxon>
        <taxon>Zingiberales</taxon>
        <taxon>Musaceae</taxon>
        <taxon>Ensete</taxon>
    </lineage>
</organism>
<proteinExistence type="predicted"/>
<protein>
    <submittedName>
        <fullName evidence="2">Uncharacterized protein</fullName>
    </submittedName>
</protein>
<evidence type="ECO:0000256" key="1">
    <source>
        <dbReference type="SAM" id="MobiDB-lite"/>
    </source>
</evidence>
<sequence>MLTSADYSRVAAIAAPHASCLALNYELHHMLAGKPDLVSELLKSIHLHKAASASPANAASSPRRPAAFSSRQVLCSNDKERR</sequence>
<reference evidence="2 3" key="1">
    <citation type="journal article" date="2014" name="Agronomy (Basel)">
        <title>A Draft Genome Sequence for Ensete ventricosum, the Drought-Tolerant Tree Against Hunger.</title>
        <authorList>
            <person name="Harrison J."/>
            <person name="Moore K.A."/>
            <person name="Paszkiewicz K."/>
            <person name="Jones T."/>
            <person name="Grant M."/>
            <person name="Ambacheew D."/>
            <person name="Muzemil S."/>
            <person name="Studholme D.J."/>
        </authorList>
    </citation>
    <scope>NUCLEOTIDE SEQUENCE [LARGE SCALE GENOMIC DNA]</scope>
</reference>
<name>A0A444DCI8_ENSVE</name>
<dbReference type="Proteomes" id="UP000287651">
    <property type="component" value="Unassembled WGS sequence"/>
</dbReference>
<comment type="caution">
    <text evidence="2">The sequence shown here is derived from an EMBL/GenBank/DDBJ whole genome shotgun (WGS) entry which is preliminary data.</text>
</comment>
<evidence type="ECO:0000313" key="3">
    <source>
        <dbReference type="Proteomes" id="UP000287651"/>
    </source>
</evidence>